<accession>A0A7J7SMB6</accession>
<evidence type="ECO:0000313" key="3">
    <source>
        <dbReference type="Proteomes" id="UP000585614"/>
    </source>
</evidence>
<feature type="domain" description="KRAB" evidence="1">
    <location>
        <begin position="8"/>
        <end position="79"/>
    </location>
</feature>
<dbReference type="EMBL" id="JACAGC010000022">
    <property type="protein sequence ID" value="KAF6289561.1"/>
    <property type="molecule type" value="Genomic_DNA"/>
</dbReference>
<name>A0A7J7SMB6_RHIFE</name>
<dbReference type="InterPro" id="IPR050169">
    <property type="entry name" value="Krueppel_C2H2_ZnF"/>
</dbReference>
<dbReference type="InterPro" id="IPR036051">
    <property type="entry name" value="KRAB_dom_sf"/>
</dbReference>
<dbReference type="SUPFAM" id="SSF109640">
    <property type="entry name" value="KRAB domain (Kruppel-associated box)"/>
    <property type="match status" value="1"/>
</dbReference>
<dbReference type="GO" id="GO:0006355">
    <property type="term" value="P:regulation of DNA-templated transcription"/>
    <property type="evidence" value="ECO:0007669"/>
    <property type="project" value="InterPro"/>
</dbReference>
<dbReference type="InterPro" id="IPR001909">
    <property type="entry name" value="KRAB"/>
</dbReference>
<reference evidence="2 3" key="1">
    <citation type="journal article" date="2020" name="Nature">
        <title>Six reference-quality genomes reveal evolution of bat adaptations.</title>
        <authorList>
            <person name="Jebb D."/>
            <person name="Huang Z."/>
            <person name="Pippel M."/>
            <person name="Hughes G.M."/>
            <person name="Lavrichenko K."/>
            <person name="Devanna P."/>
            <person name="Winkler S."/>
            <person name="Jermiin L.S."/>
            <person name="Skirmuntt E.C."/>
            <person name="Katzourakis A."/>
            <person name="Burkitt-Gray L."/>
            <person name="Ray D.A."/>
            <person name="Sullivan K.A.M."/>
            <person name="Roscito J.G."/>
            <person name="Kirilenko B.M."/>
            <person name="Davalos L.M."/>
            <person name="Corthals A.P."/>
            <person name="Power M.L."/>
            <person name="Jones G."/>
            <person name="Ransome R.D."/>
            <person name="Dechmann D.K.N."/>
            <person name="Locatelli A.G."/>
            <person name="Puechmaille S.J."/>
            <person name="Fedrigo O."/>
            <person name="Jarvis E.D."/>
            <person name="Hiller M."/>
            <person name="Vernes S.C."/>
            <person name="Myers E.W."/>
            <person name="Teeling E.C."/>
        </authorList>
    </citation>
    <scope>NUCLEOTIDE SEQUENCE [LARGE SCALE GENOMIC DNA]</scope>
    <source>
        <strain evidence="2">MRhiFer1</strain>
        <tissue evidence="2">Lung</tissue>
    </source>
</reference>
<evidence type="ECO:0000259" key="1">
    <source>
        <dbReference type="PROSITE" id="PS50805"/>
    </source>
</evidence>
<evidence type="ECO:0000313" key="2">
    <source>
        <dbReference type="EMBL" id="KAF6289561.1"/>
    </source>
</evidence>
<dbReference type="AlphaFoldDB" id="A0A7J7SMB6"/>
<dbReference type="PANTHER" id="PTHR23232">
    <property type="entry name" value="KRAB DOMAIN C2H2 ZINC FINGER"/>
    <property type="match status" value="1"/>
</dbReference>
<protein>
    <submittedName>
        <fullName evidence="2">Zinc finger protein 84</fullName>
    </submittedName>
</protein>
<dbReference type="CDD" id="cd07765">
    <property type="entry name" value="KRAB_A-box"/>
    <property type="match status" value="1"/>
</dbReference>
<dbReference type="Gene3D" id="6.10.140.140">
    <property type="match status" value="1"/>
</dbReference>
<comment type="caution">
    <text evidence="2">The sequence shown here is derived from an EMBL/GenBank/DDBJ whole genome shotgun (WGS) entry which is preliminary data.</text>
</comment>
<organism evidence="2 3">
    <name type="scientific">Rhinolophus ferrumequinum</name>
    <name type="common">Greater horseshoe bat</name>
    <dbReference type="NCBI Taxonomy" id="59479"/>
    <lineage>
        <taxon>Eukaryota</taxon>
        <taxon>Metazoa</taxon>
        <taxon>Chordata</taxon>
        <taxon>Craniata</taxon>
        <taxon>Vertebrata</taxon>
        <taxon>Euteleostomi</taxon>
        <taxon>Mammalia</taxon>
        <taxon>Eutheria</taxon>
        <taxon>Laurasiatheria</taxon>
        <taxon>Chiroptera</taxon>
        <taxon>Yinpterochiroptera</taxon>
        <taxon>Rhinolophoidea</taxon>
        <taxon>Rhinolophidae</taxon>
        <taxon>Rhinolophinae</taxon>
        <taxon>Rhinolophus</taxon>
    </lineage>
</organism>
<dbReference type="PANTHER" id="PTHR23232:SF163">
    <property type="entry name" value="ZINC FINGER PROTEIN 589"/>
    <property type="match status" value="1"/>
</dbReference>
<dbReference type="SMART" id="SM00349">
    <property type="entry name" value="KRAB"/>
    <property type="match status" value="1"/>
</dbReference>
<proteinExistence type="predicted"/>
<gene>
    <name evidence="2" type="ORF">mRhiFer1_019006</name>
</gene>
<dbReference type="PROSITE" id="PS50805">
    <property type="entry name" value="KRAB"/>
    <property type="match status" value="1"/>
</dbReference>
<sequence length="168" mass="19052">MTTSQGLLSFKDVALDFTWEEWQLLDTVQKNLYQDVMLENYSNLMSLGYQATKPEAVVHLEKGEQGTIEREFPTHFSPGSGTRDPHDTWLSEQGVVSAKTLRKEVEQLVHMGAQFREACEEQHQEQEARSAWEKCAPSVPLKPLDGTPPCWPWRASPSFWWSTAAVGA</sequence>
<dbReference type="Pfam" id="PF01352">
    <property type="entry name" value="KRAB"/>
    <property type="match status" value="1"/>
</dbReference>
<dbReference type="Proteomes" id="UP000585614">
    <property type="component" value="Unassembled WGS sequence"/>
</dbReference>